<dbReference type="InParanoid" id="T1HSC1"/>
<evidence type="ECO:0000313" key="8">
    <source>
        <dbReference type="Proteomes" id="UP000015103"/>
    </source>
</evidence>
<dbReference type="Proteomes" id="UP000015103">
    <property type="component" value="Unassembled WGS sequence"/>
</dbReference>
<feature type="compositionally biased region" description="Acidic residues" evidence="6">
    <location>
        <begin position="341"/>
        <end position="352"/>
    </location>
</feature>
<feature type="compositionally biased region" description="Polar residues" evidence="6">
    <location>
        <begin position="416"/>
        <end position="428"/>
    </location>
</feature>
<dbReference type="InterPro" id="IPR051700">
    <property type="entry name" value="STE20_Ser-Thr_kinase"/>
</dbReference>
<feature type="region of interest" description="Disordered" evidence="6">
    <location>
        <begin position="650"/>
        <end position="681"/>
    </location>
</feature>
<keyword evidence="8" id="KW-1185">Reference proteome</keyword>
<evidence type="ECO:0000256" key="5">
    <source>
        <dbReference type="ARBA" id="ARBA00022777"/>
    </source>
</evidence>
<evidence type="ECO:0000256" key="1">
    <source>
        <dbReference type="ARBA" id="ARBA00008874"/>
    </source>
</evidence>
<feature type="compositionally biased region" description="Basic and acidic residues" evidence="6">
    <location>
        <begin position="157"/>
        <end position="173"/>
    </location>
</feature>
<dbReference type="InterPro" id="IPR001180">
    <property type="entry name" value="CNH_dom"/>
</dbReference>
<dbReference type="GO" id="GO:0005829">
    <property type="term" value="C:cytosol"/>
    <property type="evidence" value="ECO:0007669"/>
    <property type="project" value="TreeGrafter"/>
</dbReference>
<name>T1HSC1_RHOPR</name>
<evidence type="ECO:0000256" key="4">
    <source>
        <dbReference type="ARBA" id="ARBA00022679"/>
    </source>
</evidence>
<dbReference type="EMBL" id="ACPB03018094">
    <property type="status" value="NOT_ANNOTATED_CDS"/>
    <property type="molecule type" value="Genomic_DNA"/>
</dbReference>
<feature type="compositionally biased region" description="Low complexity" evidence="6">
    <location>
        <begin position="660"/>
        <end position="676"/>
    </location>
</feature>
<dbReference type="FunCoup" id="T1HSC1">
    <property type="interactions" value="561"/>
</dbReference>
<feature type="compositionally biased region" description="Gly residues" evidence="6">
    <location>
        <begin position="315"/>
        <end position="327"/>
    </location>
</feature>
<feature type="region of interest" description="Disordered" evidence="6">
    <location>
        <begin position="100"/>
        <end position="242"/>
    </location>
</feature>
<dbReference type="InterPro" id="IPR011009">
    <property type="entry name" value="Kinase-like_dom_sf"/>
</dbReference>
<dbReference type="SMART" id="SM00036">
    <property type="entry name" value="CNH"/>
    <property type="match status" value="1"/>
</dbReference>
<evidence type="ECO:0000313" key="7">
    <source>
        <dbReference type="EnsemblMetazoa" id="RPRC006941-PA"/>
    </source>
</evidence>
<dbReference type="PANTHER" id="PTHR47096">
    <property type="entry name" value="MISSHAPEN LIKE KINASE 1"/>
    <property type="match status" value="1"/>
</dbReference>
<feature type="region of interest" description="Disordered" evidence="6">
    <location>
        <begin position="416"/>
        <end position="446"/>
    </location>
</feature>
<proteinExistence type="inferred from homology"/>
<accession>T1HSC1</accession>
<dbReference type="PANTHER" id="PTHR47096:SF1">
    <property type="entry name" value="MISSHAPEN LIKE KINASE 1"/>
    <property type="match status" value="1"/>
</dbReference>
<evidence type="ECO:0000256" key="6">
    <source>
        <dbReference type="SAM" id="MobiDB-lite"/>
    </source>
</evidence>
<organism evidence="7 8">
    <name type="scientific">Rhodnius prolixus</name>
    <name type="common">Triatomid bug</name>
    <dbReference type="NCBI Taxonomy" id="13249"/>
    <lineage>
        <taxon>Eukaryota</taxon>
        <taxon>Metazoa</taxon>
        <taxon>Ecdysozoa</taxon>
        <taxon>Arthropoda</taxon>
        <taxon>Hexapoda</taxon>
        <taxon>Insecta</taxon>
        <taxon>Pterygota</taxon>
        <taxon>Neoptera</taxon>
        <taxon>Paraneoptera</taxon>
        <taxon>Hemiptera</taxon>
        <taxon>Heteroptera</taxon>
        <taxon>Panheteroptera</taxon>
        <taxon>Cimicomorpha</taxon>
        <taxon>Reduviidae</taxon>
        <taxon>Triatominae</taxon>
        <taxon>Rhodnius</taxon>
    </lineage>
</organism>
<keyword evidence="3" id="KW-0723">Serine/threonine-protein kinase</keyword>
<feature type="compositionally biased region" description="Low complexity" evidence="6">
    <location>
        <begin position="212"/>
        <end position="238"/>
    </location>
</feature>
<feature type="compositionally biased region" description="Low complexity" evidence="6">
    <location>
        <begin position="584"/>
        <end position="594"/>
    </location>
</feature>
<comment type="similarity">
    <text evidence="1">Belongs to the protein kinase superfamily. STE Ser/Thr protein kinase family. STE20 subfamily.</text>
</comment>
<keyword evidence="5" id="KW-0418">Kinase</keyword>
<dbReference type="PROSITE" id="PS50011">
    <property type="entry name" value="PROTEIN_KINASE_DOM"/>
    <property type="match status" value="1"/>
</dbReference>
<dbReference type="InterPro" id="IPR000719">
    <property type="entry name" value="Prot_kinase_dom"/>
</dbReference>
<dbReference type="HOGENOM" id="CLU_001831_2_0_1"/>
<sequence>GITALEMAESQPPLCDLHPMRALFLIPRNPPPQLLNSNFPDKKFLISKKTLQSFIETVLVKDYHQRPYTEQLLKHPFIRDQPTERQVRIQLKDHIDRCKKRKQEKEREEYRYSGSENEEEEVATAGEPSSIVQAPGDNTLRRNFQQIQEGRTLTQNETKEIKHGKEKSEREEIPEPGPPSRPNLPQRLIVVPDPHPPSRPLPLPPREERQKPSSQQSQPSQPQPQQSQQQQSQQQNQQRNSHVFKPMVRIFVIYSSIRYLIPMNNFENSRFHSGPVQDAREQVVAIVILHIKDKGTVGKVGRKKVIGSLTELGVRGSGGGGGGGRQNGGTKPPTTGSVIDSDTDSDSDDEEGVVGVSGRQANDGTMLASDPPKPLPEFSPYRPADTQSILHEWGGDENISTRRKFNAQRKNLTNKQNYVFLGPSSSGGAPNRPLPPTPDEEESGDRTLVKRRITYKNGSYYFCNFTWSACLAGKKEESALDPIGCIGDVKGLSYCPLFLSRTFLVIIRLSGKRTVEWEVSPGTIKLDNIRKTYNSTTCRILKRANTKLQKQLINQDKGKRQSELDDTSLLKEWDILKFYQHLKSSSNSNNNSNNKCKKDDSPTSAIVERVAHRRNGSEVMRIRRENSDFFVPSTRHSAVFLESKSIPQSLRRGSDVVAGTSSTSSSSANTNKANNNGEPILTNVTTTNEYHKDEPLIRPRRERTEGDIVLHRSSQRLRNTLEARARHIASRLTNDGERQNKSDKVSFSKLLHVEISLDFLRHFRDVPNYIVLFIYLSYGWKERGGGGRELHRMDSGQGQLATPGSRTSSVLPDLLPQASSSPGTPNQRQDKSTSEEKRALLTACVGNVLLFNLSNLPSQANNFIRGILLLNVCLNNLFLSTRIFVLSYFQIRPAAYNIRNNYKISICPLLPSFRQQMHDLEKTNVHVFVQYRQAVAKLGGVVGQQKQRSFLTFGFGAGNNAAASRRESHVNVNVTPTSHDLASDTPEIRKYKKRFNSEILCAALWGVNLLIGTETGLMLLDRSGQGKVYQLISRRRFQQMEVLEGQNILVTVSGKKNRVRVYYLSWLKGKILRTDGVSEQVERRNGWINVGDLQGAVHFKIVKYERIKFLVIALKDSIEIYAWAPKPYHKFMAFKSFGELAHRPLLVDLTIEEGTRLKVIYGSADGFHAVDLDSASVYDIYLPKHTQGPISPHCIVPLPNSNGMQLLLCYDNEGVYVNTYGKVSKNIVLQWGEMPTSVAYIGTGQIMGWGNKAIEIRSVETGHLDGVFMHKKAQRLKFLCERNDKV</sequence>
<evidence type="ECO:0000256" key="2">
    <source>
        <dbReference type="ARBA" id="ARBA00012513"/>
    </source>
</evidence>
<protein>
    <recommendedName>
        <fullName evidence="2">non-specific serine/threonine protein kinase</fullName>
        <ecNumber evidence="2">2.7.11.1</ecNumber>
    </recommendedName>
</protein>
<dbReference type="STRING" id="13249.T1HSC1"/>
<dbReference type="EMBL" id="ACPB03018093">
    <property type="status" value="NOT_ANNOTATED_CDS"/>
    <property type="molecule type" value="Genomic_DNA"/>
</dbReference>
<dbReference type="PROSITE" id="PS50219">
    <property type="entry name" value="CNH"/>
    <property type="match status" value="1"/>
</dbReference>
<dbReference type="GO" id="GO:0005524">
    <property type="term" value="F:ATP binding"/>
    <property type="evidence" value="ECO:0007669"/>
    <property type="project" value="InterPro"/>
</dbReference>
<feature type="compositionally biased region" description="Polar residues" evidence="6">
    <location>
        <begin position="796"/>
        <end position="810"/>
    </location>
</feature>
<evidence type="ECO:0000256" key="3">
    <source>
        <dbReference type="ARBA" id="ARBA00022527"/>
    </source>
</evidence>
<feature type="compositionally biased region" description="Polar residues" evidence="6">
    <location>
        <begin position="141"/>
        <end position="156"/>
    </location>
</feature>
<dbReference type="EnsemblMetazoa" id="RPRC006941-RA">
    <property type="protein sequence ID" value="RPRC006941-PA"/>
    <property type="gene ID" value="RPRC006941"/>
</dbReference>
<feature type="region of interest" description="Disordered" evidence="6">
    <location>
        <begin position="311"/>
        <end position="383"/>
    </location>
</feature>
<dbReference type="EC" id="2.7.11.1" evidence="2"/>
<feature type="region of interest" description="Disordered" evidence="6">
    <location>
        <begin position="787"/>
        <end position="833"/>
    </location>
</feature>
<dbReference type="VEuPathDB" id="VectorBase:RPRC006941"/>
<dbReference type="SUPFAM" id="SSF56112">
    <property type="entry name" value="Protein kinase-like (PK-like)"/>
    <property type="match status" value="1"/>
</dbReference>
<feature type="region of interest" description="Disordered" evidence="6">
    <location>
        <begin position="584"/>
        <end position="605"/>
    </location>
</feature>
<feature type="compositionally biased region" description="Polar residues" evidence="6">
    <location>
        <begin position="817"/>
        <end position="827"/>
    </location>
</feature>
<feature type="compositionally biased region" description="Pro residues" evidence="6">
    <location>
        <begin position="193"/>
        <end position="204"/>
    </location>
</feature>
<dbReference type="Pfam" id="PF00780">
    <property type="entry name" value="CNH"/>
    <property type="match status" value="1"/>
</dbReference>
<keyword evidence="4" id="KW-0808">Transferase</keyword>
<reference evidence="7" key="1">
    <citation type="submission" date="2015-05" db="UniProtKB">
        <authorList>
            <consortium name="EnsemblMetazoa"/>
        </authorList>
    </citation>
    <scope>IDENTIFICATION</scope>
</reference>
<dbReference type="GO" id="GO:0004674">
    <property type="term" value="F:protein serine/threonine kinase activity"/>
    <property type="evidence" value="ECO:0007669"/>
    <property type="project" value="UniProtKB-KW"/>
</dbReference>
<dbReference type="eggNOG" id="KOG0587">
    <property type="taxonomic scope" value="Eukaryota"/>
</dbReference>
<dbReference type="Gene3D" id="1.10.510.10">
    <property type="entry name" value="Transferase(Phosphotransferase) domain 1"/>
    <property type="match status" value="1"/>
</dbReference>